<keyword evidence="1" id="KW-0732">Signal</keyword>
<protein>
    <submittedName>
        <fullName evidence="2">Uncharacterized protein</fullName>
    </submittedName>
</protein>
<reference evidence="2 3" key="1">
    <citation type="submission" date="2024-01" db="EMBL/GenBank/DDBJ databases">
        <title>The genomes of 5 underutilized Papilionoideae crops provide insights into root nodulation and disease resistanc.</title>
        <authorList>
            <person name="Jiang F."/>
        </authorList>
    </citation>
    <scope>NUCLEOTIDE SEQUENCE [LARGE SCALE GENOMIC DNA]</scope>
    <source>
        <strain evidence="2">JINMINGXINNONG_FW02</strain>
        <tissue evidence="2">Leaves</tissue>
    </source>
</reference>
<gene>
    <name evidence="2" type="ORF">VNO80_29387</name>
</gene>
<evidence type="ECO:0000256" key="1">
    <source>
        <dbReference type="SAM" id="SignalP"/>
    </source>
</evidence>
<keyword evidence="3" id="KW-1185">Reference proteome</keyword>
<dbReference type="Proteomes" id="UP001374584">
    <property type="component" value="Unassembled WGS sequence"/>
</dbReference>
<organism evidence="2 3">
    <name type="scientific">Phaseolus coccineus</name>
    <name type="common">Scarlet runner bean</name>
    <name type="synonym">Phaseolus multiflorus</name>
    <dbReference type="NCBI Taxonomy" id="3886"/>
    <lineage>
        <taxon>Eukaryota</taxon>
        <taxon>Viridiplantae</taxon>
        <taxon>Streptophyta</taxon>
        <taxon>Embryophyta</taxon>
        <taxon>Tracheophyta</taxon>
        <taxon>Spermatophyta</taxon>
        <taxon>Magnoliopsida</taxon>
        <taxon>eudicotyledons</taxon>
        <taxon>Gunneridae</taxon>
        <taxon>Pentapetalae</taxon>
        <taxon>rosids</taxon>
        <taxon>fabids</taxon>
        <taxon>Fabales</taxon>
        <taxon>Fabaceae</taxon>
        <taxon>Papilionoideae</taxon>
        <taxon>50 kb inversion clade</taxon>
        <taxon>NPAAA clade</taxon>
        <taxon>indigoferoid/millettioid clade</taxon>
        <taxon>Phaseoleae</taxon>
        <taxon>Phaseolus</taxon>
    </lineage>
</organism>
<feature type="signal peptide" evidence="1">
    <location>
        <begin position="1"/>
        <end position="17"/>
    </location>
</feature>
<sequence>MFLILLTDLNVLYVTLPQPWKGLTDGSTGLLNYWNTEYEKPAPLMPPLPAPVVSALSLAPIPVAHTMQAGGMGPQHGQQLMQGTMRIIWVVEQETNITIIVTKICQQWVVGNQI</sequence>
<feature type="chain" id="PRO_5043029596" evidence="1">
    <location>
        <begin position="18"/>
        <end position="114"/>
    </location>
</feature>
<comment type="caution">
    <text evidence="2">The sequence shown here is derived from an EMBL/GenBank/DDBJ whole genome shotgun (WGS) entry which is preliminary data.</text>
</comment>
<evidence type="ECO:0000313" key="2">
    <source>
        <dbReference type="EMBL" id="KAK7332632.1"/>
    </source>
</evidence>
<name>A0AAN9LDP8_PHACN</name>
<accession>A0AAN9LDP8</accession>
<dbReference type="EMBL" id="JAYMYR010000011">
    <property type="protein sequence ID" value="KAK7332632.1"/>
    <property type="molecule type" value="Genomic_DNA"/>
</dbReference>
<evidence type="ECO:0000313" key="3">
    <source>
        <dbReference type="Proteomes" id="UP001374584"/>
    </source>
</evidence>
<proteinExistence type="predicted"/>
<dbReference type="AlphaFoldDB" id="A0AAN9LDP8"/>